<name>A0A151IW12_9HYME</name>
<evidence type="ECO:0000259" key="1">
    <source>
        <dbReference type="Pfam" id="PF05699"/>
    </source>
</evidence>
<dbReference type="Proteomes" id="UP000078492">
    <property type="component" value="Unassembled WGS sequence"/>
</dbReference>
<keyword evidence="3" id="KW-1185">Reference proteome</keyword>
<accession>A0A151IW12</accession>
<organism evidence="2 3">
    <name type="scientific">Trachymyrmex cornetzi</name>
    <dbReference type="NCBI Taxonomy" id="471704"/>
    <lineage>
        <taxon>Eukaryota</taxon>
        <taxon>Metazoa</taxon>
        <taxon>Ecdysozoa</taxon>
        <taxon>Arthropoda</taxon>
        <taxon>Hexapoda</taxon>
        <taxon>Insecta</taxon>
        <taxon>Pterygota</taxon>
        <taxon>Neoptera</taxon>
        <taxon>Endopterygota</taxon>
        <taxon>Hymenoptera</taxon>
        <taxon>Apocrita</taxon>
        <taxon>Aculeata</taxon>
        <taxon>Formicoidea</taxon>
        <taxon>Formicidae</taxon>
        <taxon>Myrmicinae</taxon>
        <taxon>Trachymyrmex</taxon>
    </lineage>
</organism>
<dbReference type="SUPFAM" id="SSF53098">
    <property type="entry name" value="Ribonuclease H-like"/>
    <property type="match status" value="1"/>
</dbReference>
<dbReference type="EMBL" id="KQ980875">
    <property type="protein sequence ID" value="KYN12026.1"/>
    <property type="molecule type" value="Genomic_DNA"/>
</dbReference>
<gene>
    <name evidence="2" type="ORF">ALC57_15814</name>
</gene>
<dbReference type="GO" id="GO:0046983">
    <property type="term" value="F:protein dimerization activity"/>
    <property type="evidence" value="ECO:0007669"/>
    <property type="project" value="InterPro"/>
</dbReference>
<evidence type="ECO:0000313" key="2">
    <source>
        <dbReference type="EMBL" id="KYN12026.1"/>
    </source>
</evidence>
<evidence type="ECO:0000313" key="3">
    <source>
        <dbReference type="Proteomes" id="UP000078492"/>
    </source>
</evidence>
<reference evidence="2 3" key="1">
    <citation type="submission" date="2015-09" db="EMBL/GenBank/DDBJ databases">
        <title>Trachymyrmex cornetzi WGS genome.</title>
        <authorList>
            <person name="Nygaard S."/>
            <person name="Hu H."/>
            <person name="Boomsma J."/>
            <person name="Zhang G."/>
        </authorList>
    </citation>
    <scope>NUCLEOTIDE SEQUENCE [LARGE SCALE GENOMIC DNA]</scope>
    <source>
        <strain evidence="2">Tcor2-1</strain>
        <tissue evidence="2">Whole body</tissue>
    </source>
</reference>
<dbReference type="Pfam" id="PF05699">
    <property type="entry name" value="Dimer_Tnp_hAT"/>
    <property type="match status" value="1"/>
</dbReference>
<feature type="domain" description="HAT C-terminal dimerisation" evidence="1">
    <location>
        <begin position="7"/>
        <end position="59"/>
    </location>
</feature>
<dbReference type="InterPro" id="IPR012337">
    <property type="entry name" value="RNaseH-like_sf"/>
</dbReference>
<protein>
    <recommendedName>
        <fullName evidence="1">HAT C-terminal dimerisation domain-containing protein</fullName>
    </recommendedName>
</protein>
<proteinExistence type="predicted"/>
<sequence length="115" mass="13400">MANANGEKCFKDLTELVFRALSFPISNATVERIFSIMAVIKSKLRNRLTMPMLVALMRTRIHMNVLRLCCKNYCPTPYMLKLFNSHNIYEVKSSRIQTELSDYEDNFLESLTLIE</sequence>
<dbReference type="AlphaFoldDB" id="A0A151IW12"/>
<dbReference type="InterPro" id="IPR008906">
    <property type="entry name" value="HATC_C_dom"/>
</dbReference>